<dbReference type="SUPFAM" id="SSF54197">
    <property type="entry name" value="HIT-like"/>
    <property type="match status" value="1"/>
</dbReference>
<evidence type="ECO:0000313" key="1">
    <source>
        <dbReference type="EMBL" id="CEK76781.1"/>
    </source>
</evidence>
<gene>
    <name evidence="1" type="primary">ORF101482</name>
</gene>
<reference evidence="1" key="1">
    <citation type="submission" date="2014-12" db="EMBL/GenBank/DDBJ databases">
        <title>Insight into the proteome of Arion vulgaris.</title>
        <authorList>
            <person name="Aradska J."/>
            <person name="Bulat T."/>
            <person name="Smidak R."/>
            <person name="Sarate P."/>
            <person name="Gangsoo J."/>
            <person name="Sialana F."/>
            <person name="Bilban M."/>
            <person name="Lubec G."/>
        </authorList>
    </citation>
    <scope>NUCLEOTIDE SEQUENCE</scope>
    <source>
        <tissue evidence="1">Skin</tissue>
    </source>
</reference>
<dbReference type="InterPro" id="IPR036265">
    <property type="entry name" value="HIT-like_sf"/>
</dbReference>
<name>A0A0B7A9V3_9EUPU</name>
<dbReference type="AlphaFoldDB" id="A0A0B7A9V3"/>
<dbReference type="EMBL" id="HACG01029916">
    <property type="protein sequence ID" value="CEK76781.1"/>
    <property type="molecule type" value="Transcribed_RNA"/>
</dbReference>
<accession>A0A0B7A9V3</accession>
<dbReference type="PANTHER" id="PTHR34714:SF3">
    <property type="match status" value="1"/>
</dbReference>
<sequence length="447" mass="51515">MWHKKWLLLAGVSLGFFLIYLVWNLGSIGTVRYKQSKKTRYSVWPEFESSSPIDNGYFSSQCVKGGNYSITGLANITHKWAQSRNPLCQTYYNKWLNIFTFVTRKATLNIPERFQKKVRSWLSNNEDLFQKVYDQDVIHVVSEYTREHTIFNPLRDKRPVLPPDQPESNYLNKLMKNTAENCDFCQFKEFTAEHRFGRVESSHAFSASNIFKIDSLHALLALKKHDPLHWNLNEFLDLFDLTETWLNKAHAHHPEARYPSLVWDILPKCGASQVHPHMHVVLDFERHHGEVEAWRKGGQEYFSDHNSNYFSDLVAVYSALNLTQTYGTAVAFASLVPRKDHEVVVMAKEANLDFYTLLYSVLRAFLDDLHKMCFSMGMGLPAIGVPEGKLPAYARVITRGYITDIRADISSLEMFMATNVNIDPFKTIEIVRNSVRNKQAADGLQSS</sequence>
<proteinExistence type="predicted"/>
<protein>
    <submittedName>
        <fullName evidence="1">Uncharacterized protein</fullName>
    </submittedName>
</protein>
<organism evidence="1">
    <name type="scientific">Arion vulgaris</name>
    <dbReference type="NCBI Taxonomy" id="1028688"/>
    <lineage>
        <taxon>Eukaryota</taxon>
        <taxon>Metazoa</taxon>
        <taxon>Spiralia</taxon>
        <taxon>Lophotrochozoa</taxon>
        <taxon>Mollusca</taxon>
        <taxon>Gastropoda</taxon>
        <taxon>Heterobranchia</taxon>
        <taxon>Euthyneura</taxon>
        <taxon>Panpulmonata</taxon>
        <taxon>Eupulmonata</taxon>
        <taxon>Stylommatophora</taxon>
        <taxon>Helicina</taxon>
        <taxon>Arionoidea</taxon>
        <taxon>Arionidae</taxon>
        <taxon>Arion</taxon>
    </lineage>
</organism>
<dbReference type="PANTHER" id="PTHR34714">
    <property type="entry name" value="EGF-LIKE DOMAIN-CONTAINING PROTEIN"/>
    <property type="match status" value="1"/>
</dbReference>